<organism evidence="3">
    <name type="scientific">marine sediment metagenome</name>
    <dbReference type="NCBI Taxonomy" id="412755"/>
    <lineage>
        <taxon>unclassified sequences</taxon>
        <taxon>metagenomes</taxon>
        <taxon>ecological metagenomes</taxon>
    </lineage>
</organism>
<dbReference type="InterPro" id="IPR001789">
    <property type="entry name" value="Sig_transdc_resp-reg_receiver"/>
</dbReference>
<comment type="caution">
    <text evidence="3">The sequence shown here is derived from an EMBL/GenBank/DDBJ whole genome shotgun (WGS) entry which is preliminary data.</text>
</comment>
<keyword evidence="1" id="KW-0597">Phosphoprotein</keyword>
<dbReference type="InterPro" id="IPR050595">
    <property type="entry name" value="Bact_response_regulator"/>
</dbReference>
<feature type="domain" description="Response regulatory" evidence="2">
    <location>
        <begin position="4"/>
        <end position="120"/>
    </location>
</feature>
<name>A0A0F9PVV9_9ZZZZ</name>
<dbReference type="GO" id="GO:0000160">
    <property type="term" value="P:phosphorelay signal transduction system"/>
    <property type="evidence" value="ECO:0007669"/>
    <property type="project" value="InterPro"/>
</dbReference>
<dbReference type="PANTHER" id="PTHR44591">
    <property type="entry name" value="STRESS RESPONSE REGULATOR PROTEIN 1"/>
    <property type="match status" value="1"/>
</dbReference>
<dbReference type="EMBL" id="LAZR01005762">
    <property type="protein sequence ID" value="KKM97322.1"/>
    <property type="molecule type" value="Genomic_DNA"/>
</dbReference>
<dbReference type="SMART" id="SM00448">
    <property type="entry name" value="REC"/>
    <property type="match status" value="1"/>
</dbReference>
<dbReference type="SUPFAM" id="SSF52172">
    <property type="entry name" value="CheY-like"/>
    <property type="match status" value="1"/>
</dbReference>
<dbReference type="AlphaFoldDB" id="A0A0F9PVV9"/>
<dbReference type="Gene3D" id="3.40.50.2300">
    <property type="match status" value="1"/>
</dbReference>
<gene>
    <name evidence="3" type="ORF">LCGC14_1169260</name>
</gene>
<proteinExistence type="predicted"/>
<evidence type="ECO:0000313" key="3">
    <source>
        <dbReference type="EMBL" id="KKM97322.1"/>
    </source>
</evidence>
<protein>
    <recommendedName>
        <fullName evidence="2">Response regulatory domain-containing protein</fullName>
    </recommendedName>
</protein>
<evidence type="ECO:0000259" key="2">
    <source>
        <dbReference type="PROSITE" id="PS50110"/>
    </source>
</evidence>
<dbReference type="PANTHER" id="PTHR44591:SF3">
    <property type="entry name" value="RESPONSE REGULATORY DOMAIN-CONTAINING PROTEIN"/>
    <property type="match status" value="1"/>
</dbReference>
<dbReference type="PROSITE" id="PS50110">
    <property type="entry name" value="RESPONSE_REGULATORY"/>
    <property type="match status" value="1"/>
</dbReference>
<sequence>MTKKILIVDDDQLMQKLLEYIIKKAGYKVSVADNGSNALKIVKRDKPNLIISDVEMPKMNGLELCQKLKENFDTKLIPIILITSNTQIQDKLSGFRSGADDYFMKPLHLKNLLTRVQSLLENGDALSSETDVD</sequence>
<dbReference type="Pfam" id="PF00072">
    <property type="entry name" value="Response_reg"/>
    <property type="match status" value="1"/>
</dbReference>
<evidence type="ECO:0000256" key="1">
    <source>
        <dbReference type="ARBA" id="ARBA00022553"/>
    </source>
</evidence>
<dbReference type="InterPro" id="IPR011006">
    <property type="entry name" value="CheY-like_superfamily"/>
</dbReference>
<accession>A0A0F9PVV9</accession>
<reference evidence="3" key="1">
    <citation type="journal article" date="2015" name="Nature">
        <title>Complex archaea that bridge the gap between prokaryotes and eukaryotes.</title>
        <authorList>
            <person name="Spang A."/>
            <person name="Saw J.H."/>
            <person name="Jorgensen S.L."/>
            <person name="Zaremba-Niedzwiedzka K."/>
            <person name="Martijn J."/>
            <person name="Lind A.E."/>
            <person name="van Eijk R."/>
            <person name="Schleper C."/>
            <person name="Guy L."/>
            <person name="Ettema T.J."/>
        </authorList>
    </citation>
    <scope>NUCLEOTIDE SEQUENCE</scope>
</reference>